<sequence>MARSTAKVEELKTPTSDDIAEQLAVLKSDISGLTDIIAEMGKGKASDLSQAASARARAAREQGAEQLERAKERAADLQDQANDFVSKQPATALAIAAGAGFLIGFMSNRR</sequence>
<proteinExistence type="predicted"/>
<reference evidence="3" key="1">
    <citation type="submission" date="2016-11" db="EMBL/GenBank/DDBJ databases">
        <authorList>
            <person name="Varghese N."/>
            <person name="Submissions S."/>
        </authorList>
    </citation>
    <scope>NUCLEOTIDE SEQUENCE [LARGE SCALE GENOMIC DNA]</scope>
    <source>
        <strain evidence="3">DSM 100566</strain>
    </source>
</reference>
<gene>
    <name evidence="2" type="ORF">SAMN05444273_11172</name>
</gene>
<evidence type="ECO:0000313" key="3">
    <source>
        <dbReference type="Proteomes" id="UP000184144"/>
    </source>
</evidence>
<feature type="compositionally biased region" description="Basic and acidic residues" evidence="1">
    <location>
        <begin position="58"/>
        <end position="73"/>
    </location>
</feature>
<keyword evidence="3" id="KW-1185">Reference proteome</keyword>
<name>A0A1M5E966_9RHOB</name>
<evidence type="ECO:0000313" key="2">
    <source>
        <dbReference type="EMBL" id="SHF75725.1"/>
    </source>
</evidence>
<dbReference type="EMBL" id="FQUV01000011">
    <property type="protein sequence ID" value="SHF75725.1"/>
    <property type="molecule type" value="Genomic_DNA"/>
</dbReference>
<protein>
    <submittedName>
        <fullName evidence="2">Membrane-anchored ribosome-binding protein, inhibits growth in stationary phase, ElaB/YqjD/DUF883 family</fullName>
    </submittedName>
</protein>
<dbReference type="AlphaFoldDB" id="A0A1M5E966"/>
<dbReference type="Proteomes" id="UP000184144">
    <property type="component" value="Unassembled WGS sequence"/>
</dbReference>
<evidence type="ECO:0000256" key="1">
    <source>
        <dbReference type="SAM" id="MobiDB-lite"/>
    </source>
</evidence>
<dbReference type="STRING" id="1486859.SAMN05444273_11172"/>
<dbReference type="RefSeq" id="WP_073146128.1">
    <property type="nucleotide sequence ID" value="NZ_FQUV01000011.1"/>
</dbReference>
<accession>A0A1M5E966</accession>
<feature type="region of interest" description="Disordered" evidence="1">
    <location>
        <begin position="52"/>
        <end position="73"/>
    </location>
</feature>
<organism evidence="2 3">
    <name type="scientific">Litoreibacter ascidiaceicola</name>
    <dbReference type="NCBI Taxonomy" id="1486859"/>
    <lineage>
        <taxon>Bacteria</taxon>
        <taxon>Pseudomonadati</taxon>
        <taxon>Pseudomonadota</taxon>
        <taxon>Alphaproteobacteria</taxon>
        <taxon>Rhodobacterales</taxon>
        <taxon>Roseobacteraceae</taxon>
        <taxon>Litoreibacter</taxon>
    </lineage>
</organism>